<evidence type="ECO:0000256" key="1">
    <source>
        <dbReference type="SAM" id="MobiDB-lite"/>
    </source>
</evidence>
<dbReference type="Proteomes" id="UP001190700">
    <property type="component" value="Unassembled WGS sequence"/>
</dbReference>
<feature type="region of interest" description="Disordered" evidence="1">
    <location>
        <begin position="151"/>
        <end position="172"/>
    </location>
</feature>
<accession>A0AAE0FEW6</accession>
<sequence length="215" mass="23556">MRELGGGDMARVARGRGEQASGTRQQCVRVVNADGLSVAVKACGTGPGPIEALKMVPQTYQGPTARFGSDLLADKPGFGLAWAYEGPVHILRYWTGPDLRVDLRRTYREISLQFLNPDLCPISDDSDTAAAYGFLVRKTQQRFSRERQYMEENAEGGEQVDCNGDEDEDEEAAHGRAVQGWKEKWARLLSFALARGVAGLVIRRAVGRCPAARLA</sequence>
<dbReference type="AlphaFoldDB" id="A0AAE0FEW6"/>
<evidence type="ECO:0000313" key="2">
    <source>
        <dbReference type="EMBL" id="KAK3258429.1"/>
    </source>
</evidence>
<name>A0AAE0FEW6_9CHLO</name>
<evidence type="ECO:0000313" key="3">
    <source>
        <dbReference type="Proteomes" id="UP001190700"/>
    </source>
</evidence>
<comment type="caution">
    <text evidence="2">The sequence shown here is derived from an EMBL/GenBank/DDBJ whole genome shotgun (WGS) entry which is preliminary data.</text>
</comment>
<gene>
    <name evidence="2" type="ORF">CYMTET_32515</name>
</gene>
<organism evidence="2 3">
    <name type="scientific">Cymbomonas tetramitiformis</name>
    <dbReference type="NCBI Taxonomy" id="36881"/>
    <lineage>
        <taxon>Eukaryota</taxon>
        <taxon>Viridiplantae</taxon>
        <taxon>Chlorophyta</taxon>
        <taxon>Pyramimonadophyceae</taxon>
        <taxon>Pyramimonadales</taxon>
        <taxon>Pyramimonadaceae</taxon>
        <taxon>Cymbomonas</taxon>
    </lineage>
</organism>
<proteinExistence type="predicted"/>
<dbReference type="EMBL" id="LGRX02019531">
    <property type="protein sequence ID" value="KAK3258429.1"/>
    <property type="molecule type" value="Genomic_DNA"/>
</dbReference>
<keyword evidence="3" id="KW-1185">Reference proteome</keyword>
<protein>
    <submittedName>
        <fullName evidence="2">Uncharacterized protein</fullName>
    </submittedName>
</protein>
<reference evidence="2 3" key="1">
    <citation type="journal article" date="2015" name="Genome Biol. Evol.">
        <title>Comparative Genomics of a Bacterivorous Green Alga Reveals Evolutionary Causalities and Consequences of Phago-Mixotrophic Mode of Nutrition.</title>
        <authorList>
            <person name="Burns J.A."/>
            <person name="Paasch A."/>
            <person name="Narechania A."/>
            <person name="Kim E."/>
        </authorList>
    </citation>
    <scope>NUCLEOTIDE SEQUENCE [LARGE SCALE GENOMIC DNA]</scope>
    <source>
        <strain evidence="2 3">PLY_AMNH</strain>
    </source>
</reference>